<feature type="compositionally biased region" description="Basic and acidic residues" evidence="1">
    <location>
        <begin position="698"/>
        <end position="710"/>
    </location>
</feature>
<dbReference type="RefSeq" id="XP_007763258.1">
    <property type="nucleotide sequence ID" value="XM_007765068.1"/>
</dbReference>
<feature type="region of interest" description="Disordered" evidence="1">
    <location>
        <begin position="450"/>
        <end position="478"/>
    </location>
</feature>
<evidence type="ECO:0000313" key="2">
    <source>
        <dbReference type="EMBL" id="EIW86446.1"/>
    </source>
</evidence>
<dbReference type="Proteomes" id="UP000053558">
    <property type="component" value="Unassembled WGS sequence"/>
</dbReference>
<dbReference type="GeneID" id="19200539"/>
<feature type="compositionally biased region" description="Polar residues" evidence="1">
    <location>
        <begin position="452"/>
        <end position="461"/>
    </location>
</feature>
<feature type="compositionally biased region" description="Polar residues" evidence="1">
    <location>
        <begin position="711"/>
        <end position="726"/>
    </location>
</feature>
<feature type="compositionally biased region" description="Basic and acidic residues" evidence="1">
    <location>
        <begin position="771"/>
        <end position="780"/>
    </location>
</feature>
<feature type="compositionally biased region" description="Basic and acidic residues" evidence="1">
    <location>
        <begin position="753"/>
        <end position="764"/>
    </location>
</feature>
<feature type="compositionally biased region" description="Acidic residues" evidence="1">
    <location>
        <begin position="512"/>
        <end position="538"/>
    </location>
</feature>
<feature type="compositionally biased region" description="Basic and acidic residues" evidence="1">
    <location>
        <begin position="735"/>
        <end position="744"/>
    </location>
</feature>
<protein>
    <recommendedName>
        <fullName evidence="4">SGT1-domain-containing protein</fullName>
    </recommendedName>
</protein>
<evidence type="ECO:0000313" key="3">
    <source>
        <dbReference type="Proteomes" id="UP000053558"/>
    </source>
</evidence>
<proteinExistence type="predicted"/>
<feature type="region of interest" description="Disordered" evidence="1">
    <location>
        <begin position="807"/>
        <end position="832"/>
    </location>
</feature>
<feature type="compositionally biased region" description="Basic and acidic residues" evidence="1">
    <location>
        <begin position="591"/>
        <end position="603"/>
    </location>
</feature>
<feature type="compositionally biased region" description="Basic and acidic residues" evidence="1">
    <location>
        <begin position="462"/>
        <end position="478"/>
    </location>
</feature>
<dbReference type="GO" id="GO:0005634">
    <property type="term" value="C:nucleus"/>
    <property type="evidence" value="ECO:0007669"/>
    <property type="project" value="TreeGrafter"/>
</dbReference>
<feature type="region of interest" description="Disordered" evidence="1">
    <location>
        <begin position="506"/>
        <end position="663"/>
    </location>
</feature>
<evidence type="ECO:0000256" key="1">
    <source>
        <dbReference type="SAM" id="MobiDB-lite"/>
    </source>
</evidence>
<reference evidence="3" key="1">
    <citation type="journal article" date="2012" name="Science">
        <title>The Paleozoic origin of enzymatic lignin decomposition reconstructed from 31 fungal genomes.</title>
        <authorList>
            <person name="Floudas D."/>
            <person name="Binder M."/>
            <person name="Riley R."/>
            <person name="Barry K."/>
            <person name="Blanchette R.A."/>
            <person name="Henrissat B."/>
            <person name="Martinez A.T."/>
            <person name="Otillar R."/>
            <person name="Spatafora J.W."/>
            <person name="Yadav J.S."/>
            <person name="Aerts A."/>
            <person name="Benoit I."/>
            <person name="Boyd A."/>
            <person name="Carlson A."/>
            <person name="Copeland A."/>
            <person name="Coutinho P.M."/>
            <person name="de Vries R.P."/>
            <person name="Ferreira P."/>
            <person name="Findley K."/>
            <person name="Foster B."/>
            <person name="Gaskell J."/>
            <person name="Glotzer D."/>
            <person name="Gorecki P."/>
            <person name="Heitman J."/>
            <person name="Hesse C."/>
            <person name="Hori C."/>
            <person name="Igarashi K."/>
            <person name="Jurgens J.A."/>
            <person name="Kallen N."/>
            <person name="Kersten P."/>
            <person name="Kohler A."/>
            <person name="Kuees U."/>
            <person name="Kumar T.K.A."/>
            <person name="Kuo A."/>
            <person name="LaButti K."/>
            <person name="Larrondo L.F."/>
            <person name="Lindquist E."/>
            <person name="Ling A."/>
            <person name="Lombard V."/>
            <person name="Lucas S."/>
            <person name="Lundell T."/>
            <person name="Martin R."/>
            <person name="McLaughlin D.J."/>
            <person name="Morgenstern I."/>
            <person name="Morin E."/>
            <person name="Murat C."/>
            <person name="Nagy L.G."/>
            <person name="Nolan M."/>
            <person name="Ohm R.A."/>
            <person name="Patyshakuliyeva A."/>
            <person name="Rokas A."/>
            <person name="Ruiz-Duenas F.J."/>
            <person name="Sabat G."/>
            <person name="Salamov A."/>
            <person name="Samejima M."/>
            <person name="Schmutz J."/>
            <person name="Slot J.C."/>
            <person name="St John F."/>
            <person name="Stenlid J."/>
            <person name="Sun H."/>
            <person name="Sun S."/>
            <person name="Syed K."/>
            <person name="Tsang A."/>
            <person name="Wiebenga A."/>
            <person name="Young D."/>
            <person name="Pisabarro A."/>
            <person name="Eastwood D.C."/>
            <person name="Martin F."/>
            <person name="Cullen D."/>
            <person name="Grigoriev I.V."/>
            <person name="Hibbett D.S."/>
        </authorList>
    </citation>
    <scope>NUCLEOTIDE SEQUENCE [LARGE SCALE GENOMIC DNA]</scope>
    <source>
        <strain evidence="3">RWD-64-598 SS2</strain>
    </source>
</reference>
<accession>A0A5M3N570</accession>
<dbReference type="Pfam" id="PF07093">
    <property type="entry name" value="SGT1"/>
    <property type="match status" value="1"/>
</dbReference>
<dbReference type="PANTHER" id="PTHR13060:SF0">
    <property type="entry name" value="PROTEIN ECDYSONELESS HOMOLOG"/>
    <property type="match status" value="1"/>
</dbReference>
<dbReference type="OrthoDB" id="27237at2759"/>
<feature type="compositionally biased region" description="Basic and acidic residues" evidence="1">
    <location>
        <begin position="539"/>
        <end position="552"/>
    </location>
</feature>
<sequence length="832" mass="93164">MDIFNRPPSISEDTLHYTLYPPAHLSEKTSATSLASCVQDHVESLLPGFLWHRDTFQLKVIPDPDKKDAWILDGTMRVGDSIDDEWCAVWLLREISAKWDLAISVIDSDGELLLIEAAEALPPWVKPTNSENRVWLYSSHLHIVPLEYVSPASTTRRHRRVYNDQDDDDDGNNFEDTDEYISTLDALKVLRDPGVNTLAPPHVEKLVWKKINRYPAAARSHTHTSKAYLPIDVAKALYVDPSLVQKAVETFYTRDAIQLRAAHRMARFPPEPSALRSVKMTRTAYAQLVGQKFHPPKIFGRWSESSEDHRFKDVGMKLACGFEMLYQESKSKVDAVNSSSAALASSVEAQKEALRRVPEYAKYLQNLVSAGYFRSEVEGSQSWKDLESKAAETFVSVNREDDLSRLSFAVLVARALAQAPAALSDTSQEAEDSDDWLNIDAENFDALLEKSAQITKPTRGTSGDEAKMDVDQESAADRVDDRFTEQQADRLQDLAQKVEQFVEGKGNLEGAQFEDEDSEEDLDADEDLLGDSDDTDDSYVERPDGDERRAAMDKLVAPINPSEYGKMPANYYTNSQRVARDVVGEDAETGEQDKRTGEEEKPAPIKIRPPILPRDTYDGADSDDETDSDEAEEDESEDDRPQIVGDIEIDMSEEEEEFLEFSRQALGISDQQWADIIGERKSRGAFVPAGTTPPRPPTLDDSRSDTRNEDPQNQTRRPGKNPNPNLDSFEAVMRAMDEELDRSRPKSKGKGKASKEEVPDHEVDIGEAMDAELKAMLERDGAEDDDDVSESMDYGLIKNFLESFKSQGGLSGPVSNLAGRLQPGWNLPRDES</sequence>
<name>A0A5M3N570_CONPW</name>
<dbReference type="OMA" id="AHKMSRF"/>
<dbReference type="EMBL" id="JH711573">
    <property type="protein sequence ID" value="EIW86446.1"/>
    <property type="molecule type" value="Genomic_DNA"/>
</dbReference>
<dbReference type="PANTHER" id="PTHR13060">
    <property type="entry name" value="SGT1 PROTEIN HSGT1 SUPPRESSOR OF GCR2"/>
    <property type="match status" value="1"/>
</dbReference>
<dbReference type="AlphaFoldDB" id="A0A5M3N570"/>
<feature type="compositionally biased region" description="Acidic residues" evidence="1">
    <location>
        <begin position="618"/>
        <end position="638"/>
    </location>
</feature>
<feature type="region of interest" description="Disordered" evidence="1">
    <location>
        <begin position="677"/>
        <end position="789"/>
    </location>
</feature>
<comment type="caution">
    <text evidence="2">The sequence shown here is derived from an EMBL/GenBank/DDBJ whole genome shotgun (WGS) entry which is preliminary data.</text>
</comment>
<evidence type="ECO:0008006" key="4">
    <source>
        <dbReference type="Google" id="ProtNLM"/>
    </source>
</evidence>
<keyword evidence="3" id="KW-1185">Reference proteome</keyword>
<dbReference type="KEGG" id="cput:CONPUDRAFT_133875"/>
<organism evidence="2 3">
    <name type="scientific">Coniophora puteana (strain RWD-64-598)</name>
    <name type="common">Brown rot fungus</name>
    <dbReference type="NCBI Taxonomy" id="741705"/>
    <lineage>
        <taxon>Eukaryota</taxon>
        <taxon>Fungi</taxon>
        <taxon>Dikarya</taxon>
        <taxon>Basidiomycota</taxon>
        <taxon>Agaricomycotina</taxon>
        <taxon>Agaricomycetes</taxon>
        <taxon>Agaricomycetidae</taxon>
        <taxon>Boletales</taxon>
        <taxon>Coniophorineae</taxon>
        <taxon>Coniophoraceae</taxon>
        <taxon>Coniophora</taxon>
    </lineage>
</organism>
<gene>
    <name evidence="2" type="ORF">CONPUDRAFT_133875</name>
</gene>
<dbReference type="InterPro" id="IPR010770">
    <property type="entry name" value="Ecd"/>
</dbReference>
<feature type="compositionally biased region" description="Acidic residues" evidence="1">
    <location>
        <begin position="647"/>
        <end position="659"/>
    </location>
</feature>